<dbReference type="Gene3D" id="3.90.226.10">
    <property type="entry name" value="2-enoyl-CoA Hydratase, Chain A, domain 1"/>
    <property type="match status" value="1"/>
</dbReference>
<dbReference type="OrthoDB" id="14970at2759"/>
<dbReference type="PANTHER" id="PTHR43149">
    <property type="entry name" value="ENOYL-COA HYDRATASE"/>
    <property type="match status" value="1"/>
</dbReference>
<dbReference type="AlphaFoldDB" id="A0A9W8EBT4"/>
<dbReference type="SUPFAM" id="SSF52096">
    <property type="entry name" value="ClpP/crotonase"/>
    <property type="match status" value="1"/>
</dbReference>
<protein>
    <recommendedName>
        <fullName evidence="5">ClpP/crotonase-like domain-containing protein</fullName>
    </recommendedName>
</protein>
<comment type="caution">
    <text evidence="3">The sequence shown here is derived from an EMBL/GenBank/DDBJ whole genome shotgun (WGS) entry which is preliminary data.</text>
</comment>
<evidence type="ECO:0000313" key="3">
    <source>
        <dbReference type="EMBL" id="KAJ1974104.1"/>
    </source>
</evidence>
<dbReference type="GO" id="GO:0005739">
    <property type="term" value="C:mitochondrion"/>
    <property type="evidence" value="ECO:0007669"/>
    <property type="project" value="TreeGrafter"/>
</dbReference>
<dbReference type="InterPro" id="IPR018376">
    <property type="entry name" value="Enoyl-CoA_hyd/isom_CS"/>
</dbReference>
<evidence type="ECO:0008006" key="5">
    <source>
        <dbReference type="Google" id="ProtNLM"/>
    </source>
</evidence>
<dbReference type="GO" id="GO:0051750">
    <property type="term" value="F:delta(3,5)-delta(2,4)-dienoyl-CoA isomerase activity"/>
    <property type="evidence" value="ECO:0007669"/>
    <property type="project" value="TreeGrafter"/>
</dbReference>
<evidence type="ECO:0000256" key="1">
    <source>
        <dbReference type="ARBA" id="ARBA00005254"/>
    </source>
</evidence>
<name>A0A9W8EBT4_9FUNG</name>
<keyword evidence="4" id="KW-1185">Reference proteome</keyword>
<sequence length="230" mass="24720">MASSVAYGAFQCIRATYAAEYVLHVQLNRPKQLNALNKSLWTELTQCFRTIQYDSSVRAVVLSGQGRAFCAGLDLKDSASDLRLTTSDVSRKAYRLRALILEIQAAMSSVQQCDKPVIAAVHGPCIGGGIDLITACDIRYCSKEAIFSVKEVDIGMAADIGTLQRLQKVVGSDSWVREVCLTARNFSSSEAAQYGLVSRVCADGQTLLEQALGLATTIAAKSPIATMGTK</sequence>
<gene>
    <name evidence="3" type="ORF">H4R34_004842</name>
</gene>
<dbReference type="InterPro" id="IPR045002">
    <property type="entry name" value="Ech1-like"/>
</dbReference>
<dbReference type="InterPro" id="IPR001753">
    <property type="entry name" value="Enoyl-CoA_hydra/iso"/>
</dbReference>
<comment type="similarity">
    <text evidence="1 2">Belongs to the enoyl-CoA hydratase/isomerase family.</text>
</comment>
<dbReference type="Proteomes" id="UP001151582">
    <property type="component" value="Unassembled WGS sequence"/>
</dbReference>
<proteinExistence type="inferred from homology"/>
<dbReference type="PANTHER" id="PTHR43149:SF1">
    <property type="entry name" value="DELTA(3,5)-DELTA(2,4)-DIENOYL-COA ISOMERASE, MITOCHONDRIAL"/>
    <property type="match status" value="1"/>
</dbReference>
<evidence type="ECO:0000256" key="2">
    <source>
        <dbReference type="RuleBase" id="RU003707"/>
    </source>
</evidence>
<organism evidence="3 4">
    <name type="scientific">Dimargaris verticillata</name>
    <dbReference type="NCBI Taxonomy" id="2761393"/>
    <lineage>
        <taxon>Eukaryota</taxon>
        <taxon>Fungi</taxon>
        <taxon>Fungi incertae sedis</taxon>
        <taxon>Zoopagomycota</taxon>
        <taxon>Kickxellomycotina</taxon>
        <taxon>Dimargaritomycetes</taxon>
        <taxon>Dimargaritales</taxon>
        <taxon>Dimargaritaceae</taxon>
        <taxon>Dimargaris</taxon>
    </lineage>
</organism>
<evidence type="ECO:0000313" key="4">
    <source>
        <dbReference type="Proteomes" id="UP001151582"/>
    </source>
</evidence>
<dbReference type="PROSITE" id="PS00166">
    <property type="entry name" value="ENOYL_COA_HYDRATASE"/>
    <property type="match status" value="1"/>
</dbReference>
<accession>A0A9W8EBT4</accession>
<dbReference type="Pfam" id="PF00378">
    <property type="entry name" value="ECH_1"/>
    <property type="match status" value="1"/>
</dbReference>
<dbReference type="FunFam" id="3.90.226.10:FF:000024">
    <property type="entry name" value="Delta3,5-delta2,4-dienoyl-CoA isomerase"/>
    <property type="match status" value="1"/>
</dbReference>
<reference evidence="3" key="1">
    <citation type="submission" date="2022-07" db="EMBL/GenBank/DDBJ databases">
        <title>Phylogenomic reconstructions and comparative analyses of Kickxellomycotina fungi.</title>
        <authorList>
            <person name="Reynolds N.K."/>
            <person name="Stajich J.E."/>
            <person name="Barry K."/>
            <person name="Grigoriev I.V."/>
            <person name="Crous P."/>
            <person name="Smith M.E."/>
        </authorList>
    </citation>
    <scope>NUCLEOTIDE SEQUENCE</scope>
    <source>
        <strain evidence="3">RSA 567</strain>
    </source>
</reference>
<dbReference type="InterPro" id="IPR029045">
    <property type="entry name" value="ClpP/crotonase-like_dom_sf"/>
</dbReference>
<dbReference type="EMBL" id="JANBQB010000703">
    <property type="protein sequence ID" value="KAJ1974104.1"/>
    <property type="molecule type" value="Genomic_DNA"/>
</dbReference>
<dbReference type="CDD" id="cd06558">
    <property type="entry name" value="crotonase-like"/>
    <property type="match status" value="1"/>
</dbReference>